<dbReference type="eggNOG" id="COG3587">
    <property type="taxonomic scope" value="Bacteria"/>
</dbReference>
<dbReference type="NCBIfam" id="NF012027">
    <property type="entry name" value="PRK15483.1"/>
    <property type="match status" value="1"/>
</dbReference>
<gene>
    <name evidence="3" type="ordered locus">Clos_1318</name>
</gene>
<protein>
    <submittedName>
        <fullName evidence="3">Type III site-specific deoxyribonuclease</fullName>
        <ecNumber evidence="3">3.1.21.5</ecNumber>
    </submittedName>
</protein>
<dbReference type="SUPFAM" id="SSF52540">
    <property type="entry name" value="P-loop containing nucleoside triphosphate hydrolases"/>
    <property type="match status" value="2"/>
</dbReference>
<dbReference type="GO" id="GO:0005829">
    <property type="term" value="C:cytosol"/>
    <property type="evidence" value="ECO:0007669"/>
    <property type="project" value="TreeGrafter"/>
</dbReference>
<dbReference type="InterPro" id="IPR050742">
    <property type="entry name" value="Helicase_Restrict-Modif_Enz"/>
</dbReference>
<dbReference type="GO" id="GO:0005524">
    <property type="term" value="F:ATP binding"/>
    <property type="evidence" value="ECO:0007669"/>
    <property type="project" value="InterPro"/>
</dbReference>
<accession>A8MGD5</accession>
<keyword evidence="4" id="KW-1185">Reference proteome</keyword>
<dbReference type="AlphaFoldDB" id="A8MGD5"/>
<dbReference type="GO" id="GO:0015668">
    <property type="term" value="F:type III site-specific deoxyribonuclease activity"/>
    <property type="evidence" value="ECO:0007669"/>
    <property type="project" value="UniProtKB-EC"/>
</dbReference>
<dbReference type="EMBL" id="CP000853">
    <property type="protein sequence ID" value="ABW18863.1"/>
    <property type="molecule type" value="Genomic_DNA"/>
</dbReference>
<evidence type="ECO:0000313" key="4">
    <source>
        <dbReference type="Proteomes" id="UP000000269"/>
    </source>
</evidence>
<dbReference type="Proteomes" id="UP000000269">
    <property type="component" value="Chromosome"/>
</dbReference>
<dbReference type="PANTHER" id="PTHR47396">
    <property type="entry name" value="TYPE I RESTRICTION ENZYME ECOKI R PROTEIN"/>
    <property type="match status" value="1"/>
</dbReference>
<dbReference type="Gene3D" id="3.40.50.300">
    <property type="entry name" value="P-loop containing nucleotide triphosphate hydrolases"/>
    <property type="match status" value="2"/>
</dbReference>
<dbReference type="STRING" id="350688.Clos_1318"/>
<dbReference type="RefSeq" id="WP_012159175.1">
    <property type="nucleotide sequence ID" value="NC_009922.1"/>
</dbReference>
<evidence type="ECO:0000259" key="1">
    <source>
        <dbReference type="Pfam" id="PF04851"/>
    </source>
</evidence>
<sequence length="984" mass="114002">MDLILKGDLPHQQKAIDAINTVFKGVKITKPSLSYMNPSFDINSGIVKENIKEVQKEIHPSMRGSNEIEDYLNLDIKMETGTGKTYVYTQTIFELHKRYGFNKFIIVVPSLAIKAGTQKFINSPYVKHHFRETQRYYSEIDLHVLESKKTKKGKNFFPSPVREFVSGSNQVTNKIHVLLTNMHLLQDRKGSMLVRDDYDYGVEGFYKPSDAMKATKPVVIIDEPHRFARDQKTFEFIENNVKPQMIIRFGATFPDREVKVGRKKQTVKDYYNLLYNLSSCDAFNQNLIKGVSKEHFEPISKKQDKVKIVSVNNKTSVNIQYIKEGEKTITHTLAKDEPLSIITSSFEGVYITGIGKNFIELSNGQIKYQGEEFTTDIYSSSYQEQMIKLALERHFETEKENFNRKFKIKTLALFFIDDIYSYRKDEKTGKETYLKNTFERLLKEKIDMELSSLTEIDSEEYKNYLLASKKDIDATHAGYFAQDNSDSDEAIAQEVNEILFQKEKLLSIKNEDGSYNTRRFLFSKWTLKEGWDNPNIFTITKLRSSGSENSKLQEVGRGLRLPVDEFGNRISNEEFFLNYIVDFTERDFAEELVRQINSELPEILVLTDEDIEKVAKKLRIDPDDLFLELLTKKYIDRNKKVNVEKKDEFIEEYLDFVGGLNKGKVKDSNKNKPQPVKIRKSNYAELKELWEILNQKYFIYYEKLEEEFIEEQLVELLKKDVFTDVIIASKRDIVRGSENGMVIGESAGVYYTLEKPLPYFEFLRRVNEGTNLPITAIHKAIVKFSKEHSIEDKYFNEYSAANLINSFEVWKTQNLQGRFSYKKTSLPIHPTPLTNKDGTPKDVISQGRIGTKIVPGEAMDKYLYDAIAYDSELEKDNIQSQIDEVVVFGKIPRNSIRIPTINGGTYSPDFMYVVKKKDGSKELNVVVETKDVENENVLRGIEEDKINSAKVFFEQLKLDGYEVKFETQLKSKKMKSIIDELLSS</sequence>
<dbReference type="KEGG" id="aoe:Clos_1318"/>
<dbReference type="Pfam" id="PF04851">
    <property type="entry name" value="ResIII"/>
    <property type="match status" value="1"/>
</dbReference>
<dbReference type="HOGENOM" id="CLU_011799_1_0_9"/>
<feature type="domain" description="Helicase/UvrB N-terminal" evidence="1">
    <location>
        <begin position="48"/>
        <end position="254"/>
    </location>
</feature>
<dbReference type="REBASE" id="16380">
    <property type="entry name" value="AorOORF1317P"/>
</dbReference>
<reference evidence="4" key="1">
    <citation type="submission" date="2007-10" db="EMBL/GenBank/DDBJ databases">
        <title>Complete genome of Alkaliphilus oremlandii OhILAs.</title>
        <authorList>
            <person name="Copeland A."/>
            <person name="Lucas S."/>
            <person name="Lapidus A."/>
            <person name="Barry K."/>
            <person name="Detter J.C."/>
            <person name="Glavina del Rio T."/>
            <person name="Hammon N."/>
            <person name="Israni S."/>
            <person name="Dalin E."/>
            <person name="Tice H."/>
            <person name="Pitluck S."/>
            <person name="Chain P."/>
            <person name="Malfatti S."/>
            <person name="Shin M."/>
            <person name="Vergez L."/>
            <person name="Schmutz J."/>
            <person name="Larimer F."/>
            <person name="Land M."/>
            <person name="Hauser L."/>
            <person name="Kyrpides N."/>
            <person name="Mikhailova N."/>
            <person name="Stolz J.F."/>
            <person name="Dawson A."/>
            <person name="Fisher E."/>
            <person name="Crable B."/>
            <person name="Perera E."/>
            <person name="Lisak J."/>
            <person name="Ranganathan M."/>
            <person name="Basu P."/>
            <person name="Richardson P."/>
        </authorList>
    </citation>
    <scope>NUCLEOTIDE SEQUENCE [LARGE SCALE GENOMIC DNA]</scope>
    <source>
        <strain evidence="4">OhILAs</strain>
    </source>
</reference>
<name>A8MGD5_ALKOO</name>
<evidence type="ECO:0000259" key="2">
    <source>
        <dbReference type="Pfam" id="PF19778"/>
    </source>
</evidence>
<dbReference type="InterPro" id="IPR045572">
    <property type="entry name" value="RE_endonuc_C"/>
</dbReference>
<dbReference type="InterPro" id="IPR006935">
    <property type="entry name" value="Helicase/UvrB_N"/>
</dbReference>
<dbReference type="Pfam" id="PF19778">
    <property type="entry name" value="RE_endonuc"/>
    <property type="match status" value="1"/>
</dbReference>
<organism evidence="3 4">
    <name type="scientific">Alkaliphilus oremlandii (strain OhILAs)</name>
    <name type="common">Clostridium oremlandii (strain OhILAs)</name>
    <dbReference type="NCBI Taxonomy" id="350688"/>
    <lineage>
        <taxon>Bacteria</taxon>
        <taxon>Bacillati</taxon>
        <taxon>Bacillota</taxon>
        <taxon>Clostridia</taxon>
        <taxon>Peptostreptococcales</taxon>
        <taxon>Natronincolaceae</taxon>
        <taxon>Alkaliphilus</taxon>
    </lineage>
</organism>
<keyword evidence="3" id="KW-0378">Hydrolase</keyword>
<proteinExistence type="predicted"/>
<dbReference type="EC" id="3.1.21.5" evidence="3"/>
<feature type="domain" description="Type III restriction enzyme C-terminal endonuclease" evidence="2">
    <location>
        <begin position="861"/>
        <end position="967"/>
    </location>
</feature>
<dbReference type="OrthoDB" id="9804145at2"/>
<dbReference type="GO" id="GO:0003677">
    <property type="term" value="F:DNA binding"/>
    <property type="evidence" value="ECO:0007669"/>
    <property type="project" value="InterPro"/>
</dbReference>
<evidence type="ECO:0000313" key="3">
    <source>
        <dbReference type="EMBL" id="ABW18863.1"/>
    </source>
</evidence>
<dbReference type="PANTHER" id="PTHR47396:SF1">
    <property type="entry name" value="ATP-DEPENDENT HELICASE IRC3-RELATED"/>
    <property type="match status" value="1"/>
</dbReference>
<dbReference type="InterPro" id="IPR027417">
    <property type="entry name" value="P-loop_NTPase"/>
</dbReference>